<feature type="compositionally biased region" description="Polar residues" evidence="1">
    <location>
        <begin position="181"/>
        <end position="263"/>
    </location>
</feature>
<feature type="compositionally biased region" description="Low complexity" evidence="1">
    <location>
        <begin position="106"/>
        <end position="120"/>
    </location>
</feature>
<name>A0ABP0Y132_9ROSI</name>
<organism evidence="2 3">
    <name type="scientific">Citrullus colocynthis</name>
    <name type="common">colocynth</name>
    <dbReference type="NCBI Taxonomy" id="252529"/>
    <lineage>
        <taxon>Eukaryota</taxon>
        <taxon>Viridiplantae</taxon>
        <taxon>Streptophyta</taxon>
        <taxon>Embryophyta</taxon>
        <taxon>Tracheophyta</taxon>
        <taxon>Spermatophyta</taxon>
        <taxon>Magnoliopsida</taxon>
        <taxon>eudicotyledons</taxon>
        <taxon>Gunneridae</taxon>
        <taxon>Pentapetalae</taxon>
        <taxon>rosids</taxon>
        <taxon>fabids</taxon>
        <taxon>Cucurbitales</taxon>
        <taxon>Cucurbitaceae</taxon>
        <taxon>Benincaseae</taxon>
        <taxon>Citrullus</taxon>
    </lineage>
</organism>
<feature type="compositionally biased region" description="Basic and acidic residues" evidence="1">
    <location>
        <begin position="448"/>
        <end position="459"/>
    </location>
</feature>
<feature type="compositionally biased region" description="Low complexity" evidence="1">
    <location>
        <begin position="379"/>
        <end position="390"/>
    </location>
</feature>
<keyword evidence="3" id="KW-1185">Reference proteome</keyword>
<accession>A0ABP0Y132</accession>
<dbReference type="PANTHER" id="PTHR33472:SF24">
    <property type="entry name" value="VEGETATIVE CELL WALL PROTEIN GP1-LIKE"/>
    <property type="match status" value="1"/>
</dbReference>
<feature type="compositionally biased region" description="Low complexity" evidence="1">
    <location>
        <begin position="140"/>
        <end position="172"/>
    </location>
</feature>
<reference evidence="2 3" key="1">
    <citation type="submission" date="2024-03" db="EMBL/GenBank/DDBJ databases">
        <authorList>
            <person name="Gkanogiannis A."/>
            <person name="Becerra Lopez-Lavalle L."/>
        </authorList>
    </citation>
    <scope>NUCLEOTIDE SEQUENCE [LARGE SCALE GENOMIC DNA]</scope>
</reference>
<feature type="compositionally biased region" description="Basic and acidic residues" evidence="1">
    <location>
        <begin position="612"/>
        <end position="631"/>
    </location>
</feature>
<protein>
    <submittedName>
        <fullName evidence="2">Uncharacterized protein</fullName>
    </submittedName>
</protein>
<feature type="compositionally biased region" description="Polar residues" evidence="1">
    <location>
        <begin position="413"/>
        <end position="447"/>
    </location>
</feature>
<gene>
    <name evidence="2" type="ORF">CITCOLO1_LOCUS4366</name>
</gene>
<proteinExistence type="predicted"/>
<feature type="compositionally biased region" description="Low complexity" evidence="1">
    <location>
        <begin position="288"/>
        <end position="305"/>
    </location>
</feature>
<feature type="compositionally biased region" description="Basic residues" evidence="1">
    <location>
        <begin position="674"/>
        <end position="686"/>
    </location>
</feature>
<feature type="compositionally biased region" description="Polar residues" evidence="1">
    <location>
        <begin position="273"/>
        <end position="284"/>
    </location>
</feature>
<feature type="compositionally biased region" description="Polar residues" evidence="1">
    <location>
        <begin position="517"/>
        <end position="529"/>
    </location>
</feature>
<feature type="region of interest" description="Disordered" evidence="1">
    <location>
        <begin position="661"/>
        <end position="694"/>
    </location>
</feature>
<evidence type="ECO:0000313" key="3">
    <source>
        <dbReference type="Proteomes" id="UP001642487"/>
    </source>
</evidence>
<feature type="region of interest" description="Disordered" evidence="1">
    <location>
        <begin position="612"/>
        <end position="645"/>
    </location>
</feature>
<dbReference type="Proteomes" id="UP001642487">
    <property type="component" value="Chromosome 11"/>
</dbReference>
<feature type="compositionally biased region" description="Polar residues" evidence="1">
    <location>
        <begin position="551"/>
        <end position="570"/>
    </location>
</feature>
<dbReference type="EMBL" id="OZ021745">
    <property type="protein sequence ID" value="CAK9312668.1"/>
    <property type="molecule type" value="Genomic_DNA"/>
</dbReference>
<feature type="compositionally biased region" description="Polar residues" evidence="1">
    <location>
        <begin position="121"/>
        <end position="139"/>
    </location>
</feature>
<dbReference type="PANTHER" id="PTHR33472">
    <property type="entry name" value="OS01G0106600 PROTEIN"/>
    <property type="match status" value="1"/>
</dbReference>
<sequence length="694" mass="75312">MSYSQLRILLPWQSLKASPRPANDSSGRSFELTDEAETSASAADTMPNIRHPPVQSPEIKSEQPPLAPVQAPENSETMPPSKSHKAGKVQSQPPSNSRAKNRSRTASKPPSPSKAIPQSSVASNKSPSTSGKGSLSQDTSKPSSPAGKASSSQDASSKPSSPAAVAATAPRSWIASKPLFPSSQTSSKNHPNSKPTSQSRIKAHSQPSSPSKSAFPSQGSSMPPRSPSQENSRQQLSEKTSRVQSPSHLSSKPTAQSTSQQPVKSPAAIGIQNHPNSKPSSQSRFKADSQPSSSSRSTFPFQDSSMPPRSPSQENSRQQPSAKTSRVQSPSHLSAKPTAQSTTQQPIESPTAIGDQTTDGIIFHPANQSPKARPTSRESQLQTKSKQSSKPNAKPVESKASKYQPETSEELTSKNTSNPHPNQDYSENPTQSDQTIENGLDSSLESQAESKETQEDLAKKTNALQTKAARSILITSSKSRQSFEPERWDSQQEESMEDLSKAFQKLNIKYSDKENPKSFTTLIGDNKGSSMHLLSGEAKGDSPIHIHRQYKSNPDQSPKSSTDIEGNFNNGAPHDSRTEENPPPLELYINLNVQGINNSIMCNTSFTENDPGIKLKFPREPTKSEDELESHHARKANYSAKPAEKLTFEPRVRRRCLRGMLMESSDSEAENPGKSRRHGCRYSRSSKGKEVETP</sequence>
<feature type="compositionally biased region" description="Basic and acidic residues" evidence="1">
    <location>
        <begin position="481"/>
        <end position="490"/>
    </location>
</feature>
<evidence type="ECO:0000256" key="1">
    <source>
        <dbReference type="SAM" id="MobiDB-lite"/>
    </source>
</evidence>
<feature type="compositionally biased region" description="Polar residues" evidence="1">
    <location>
        <begin position="89"/>
        <end position="98"/>
    </location>
</feature>
<feature type="region of interest" description="Disordered" evidence="1">
    <location>
        <begin position="10"/>
        <end position="585"/>
    </location>
</feature>
<feature type="compositionally biased region" description="Polar residues" evidence="1">
    <location>
        <begin position="311"/>
        <end position="359"/>
    </location>
</feature>
<evidence type="ECO:0000313" key="2">
    <source>
        <dbReference type="EMBL" id="CAK9312668.1"/>
    </source>
</evidence>